<keyword evidence="3" id="KW-0238">DNA-binding</keyword>
<dbReference type="AlphaFoldDB" id="A0A8H7U8C5"/>
<proteinExistence type="predicted"/>
<evidence type="ECO:0000313" key="9">
    <source>
        <dbReference type="Proteomes" id="UP000654370"/>
    </source>
</evidence>
<name>A0A8H7U8C5_MORIS</name>
<comment type="subcellular location">
    <subcellularLocation>
        <location evidence="1">Nucleus</location>
    </subcellularLocation>
</comment>
<dbReference type="Pfam" id="PF00172">
    <property type="entry name" value="Zn_clus"/>
    <property type="match status" value="1"/>
</dbReference>
<evidence type="ECO:0000256" key="2">
    <source>
        <dbReference type="ARBA" id="ARBA00023015"/>
    </source>
</evidence>
<evidence type="ECO:0000259" key="7">
    <source>
        <dbReference type="PROSITE" id="PS50048"/>
    </source>
</evidence>
<dbReference type="PANTHER" id="PTHR31845:SF19">
    <property type="entry name" value="TRANSCRIPTION FACTOR DOMAIN-CONTAINING PROTEIN"/>
    <property type="match status" value="1"/>
</dbReference>
<dbReference type="PROSITE" id="PS00463">
    <property type="entry name" value="ZN2_CY6_FUNGAL_1"/>
    <property type="match status" value="1"/>
</dbReference>
<dbReference type="PROSITE" id="PS50048">
    <property type="entry name" value="ZN2_CY6_FUNGAL_2"/>
    <property type="match status" value="1"/>
</dbReference>
<keyword evidence="5" id="KW-0539">Nucleus</keyword>
<evidence type="ECO:0000313" key="8">
    <source>
        <dbReference type="EMBL" id="KAG2175731.1"/>
    </source>
</evidence>
<dbReference type="OrthoDB" id="3163292at2759"/>
<dbReference type="InterPro" id="IPR001138">
    <property type="entry name" value="Zn2Cys6_DnaBD"/>
</dbReference>
<evidence type="ECO:0000256" key="3">
    <source>
        <dbReference type="ARBA" id="ARBA00023125"/>
    </source>
</evidence>
<dbReference type="GO" id="GO:0000981">
    <property type="term" value="F:DNA-binding transcription factor activity, RNA polymerase II-specific"/>
    <property type="evidence" value="ECO:0007669"/>
    <property type="project" value="InterPro"/>
</dbReference>
<keyword evidence="2" id="KW-0805">Transcription regulation</keyword>
<dbReference type="SMART" id="SM00066">
    <property type="entry name" value="GAL4"/>
    <property type="match status" value="1"/>
</dbReference>
<keyword evidence="4" id="KW-0804">Transcription</keyword>
<reference evidence="8" key="1">
    <citation type="submission" date="2020-12" db="EMBL/GenBank/DDBJ databases">
        <title>Metabolic potential, ecology and presence of endohyphal bacteria is reflected in genomic diversity of Mucoromycotina.</title>
        <authorList>
            <person name="Muszewska A."/>
            <person name="Okrasinska A."/>
            <person name="Steczkiewicz K."/>
            <person name="Drgas O."/>
            <person name="Orlowska M."/>
            <person name="Perlinska-Lenart U."/>
            <person name="Aleksandrzak-Piekarczyk T."/>
            <person name="Szatraj K."/>
            <person name="Zielenkiewicz U."/>
            <person name="Pilsyk S."/>
            <person name="Malc E."/>
            <person name="Mieczkowski P."/>
            <person name="Kruszewska J.S."/>
            <person name="Biernat P."/>
            <person name="Pawlowska J."/>
        </authorList>
    </citation>
    <scope>NUCLEOTIDE SEQUENCE</scope>
    <source>
        <strain evidence="8">WA0000067209</strain>
    </source>
</reference>
<dbReference type="GO" id="GO:0008270">
    <property type="term" value="F:zinc ion binding"/>
    <property type="evidence" value="ECO:0007669"/>
    <property type="project" value="InterPro"/>
</dbReference>
<dbReference type="InterPro" id="IPR051089">
    <property type="entry name" value="prtT"/>
</dbReference>
<gene>
    <name evidence="8" type="ORF">INT43_001378</name>
</gene>
<dbReference type="InterPro" id="IPR036864">
    <property type="entry name" value="Zn2-C6_fun-type_DNA-bd_sf"/>
</dbReference>
<feature type="compositionally biased region" description="Basic and acidic residues" evidence="6">
    <location>
        <begin position="52"/>
        <end position="67"/>
    </location>
</feature>
<keyword evidence="9" id="KW-1185">Reference proteome</keyword>
<accession>A0A8H7U8C5</accession>
<dbReference type="GO" id="GO:0000976">
    <property type="term" value="F:transcription cis-regulatory region binding"/>
    <property type="evidence" value="ECO:0007669"/>
    <property type="project" value="TreeGrafter"/>
</dbReference>
<sequence>MAPEPTLTRTACLQCRQIKVRCDKSDKHQRCIRCERLNFQCEFKPHARGRKRSDQSSRLRSPRHDPFRACLDTRVSSPDPNRFEDTLKAPRPTSKPLSLEAVLNPNTLTPSGTPQPTDASPVPSDNHTAKPVSVASSYHENVLTQGVAIEAESLLDPQLHTIEYTSTHYPLVFSSVIAVSSRFSRPDIFPACAEISRRVMALAAVEDLCNLDYVQSLSIHCFWKESGDNTAWRKIGRAIRMAFELELHISHKEPTNSNYEQTNRENMNRQRTWMQLCCFDTAFYSPVIQCFLPEMIPFEYRINPYQWHLSRRDWTLPGDARLVCSLELDGIRRDTQLLNDILATTNTTAPINTLIRTVQSRIKTCQGRWMSDHPILQLDECTSAQLSFLLQLYSLRINQVILKYQKATHVPELDQKMLFMQCVFDATTILRMLVDRIASKGYLRASQDWTFLGAAYAGKWLYDHRTRIDDLTIRECIGIFHESVSACSADSRTPDEPSAYLARFFQAMLPSLRGDARHSRSTSTSVSEPATVALVGHDHQPPSMKTTLERNDFPQAAYVPIKPANGIYPEGTQPAQDQNGTPPFLDLFGQDAEYWDAMFSNWHAI</sequence>
<evidence type="ECO:0000256" key="5">
    <source>
        <dbReference type="ARBA" id="ARBA00023242"/>
    </source>
</evidence>
<dbReference type="Gene3D" id="4.10.240.10">
    <property type="entry name" value="Zn(2)-C6 fungal-type DNA-binding domain"/>
    <property type="match status" value="1"/>
</dbReference>
<dbReference type="SUPFAM" id="SSF57701">
    <property type="entry name" value="Zn2/Cys6 DNA-binding domain"/>
    <property type="match status" value="1"/>
</dbReference>
<protein>
    <recommendedName>
        <fullName evidence="7">Zn(2)-C6 fungal-type domain-containing protein</fullName>
    </recommendedName>
</protein>
<dbReference type="CDD" id="cd00067">
    <property type="entry name" value="GAL4"/>
    <property type="match status" value="1"/>
</dbReference>
<dbReference type="GO" id="GO:0005634">
    <property type="term" value="C:nucleus"/>
    <property type="evidence" value="ECO:0007669"/>
    <property type="project" value="UniProtKB-SubCell"/>
</dbReference>
<feature type="region of interest" description="Disordered" evidence="6">
    <location>
        <begin position="46"/>
        <end position="131"/>
    </location>
</feature>
<feature type="domain" description="Zn(2)-C6 fungal-type" evidence="7">
    <location>
        <begin position="11"/>
        <end position="43"/>
    </location>
</feature>
<evidence type="ECO:0000256" key="4">
    <source>
        <dbReference type="ARBA" id="ARBA00023163"/>
    </source>
</evidence>
<evidence type="ECO:0000256" key="1">
    <source>
        <dbReference type="ARBA" id="ARBA00004123"/>
    </source>
</evidence>
<dbReference type="CDD" id="cd12148">
    <property type="entry name" value="fungal_TF_MHR"/>
    <property type="match status" value="1"/>
</dbReference>
<feature type="compositionally biased region" description="Polar residues" evidence="6">
    <location>
        <begin position="104"/>
        <end position="126"/>
    </location>
</feature>
<dbReference type="PANTHER" id="PTHR31845">
    <property type="entry name" value="FINGER DOMAIN PROTEIN, PUTATIVE-RELATED"/>
    <property type="match status" value="1"/>
</dbReference>
<organism evidence="8 9">
    <name type="scientific">Mortierella isabellina</name>
    <name type="common">Filamentous fungus</name>
    <name type="synonym">Umbelopsis isabellina</name>
    <dbReference type="NCBI Taxonomy" id="91625"/>
    <lineage>
        <taxon>Eukaryota</taxon>
        <taxon>Fungi</taxon>
        <taxon>Fungi incertae sedis</taxon>
        <taxon>Mucoromycota</taxon>
        <taxon>Mucoromycotina</taxon>
        <taxon>Umbelopsidomycetes</taxon>
        <taxon>Umbelopsidales</taxon>
        <taxon>Umbelopsidaceae</taxon>
        <taxon>Umbelopsis</taxon>
    </lineage>
</organism>
<dbReference type="Proteomes" id="UP000654370">
    <property type="component" value="Unassembled WGS sequence"/>
</dbReference>
<evidence type="ECO:0000256" key="6">
    <source>
        <dbReference type="SAM" id="MobiDB-lite"/>
    </source>
</evidence>
<comment type="caution">
    <text evidence="8">The sequence shown here is derived from an EMBL/GenBank/DDBJ whole genome shotgun (WGS) entry which is preliminary data.</text>
</comment>
<dbReference type="EMBL" id="JAEPQZ010000011">
    <property type="protein sequence ID" value="KAG2175731.1"/>
    <property type="molecule type" value="Genomic_DNA"/>
</dbReference>